<keyword evidence="2" id="KW-0805">Transcription regulation</keyword>
<name>A0A4U6XQ55_9PEZI</name>
<dbReference type="InterPro" id="IPR013700">
    <property type="entry name" value="AflR"/>
</dbReference>
<feature type="compositionally biased region" description="Low complexity" evidence="6">
    <location>
        <begin position="83"/>
        <end position="99"/>
    </location>
</feature>
<feature type="compositionally biased region" description="Basic and acidic residues" evidence="6">
    <location>
        <begin position="235"/>
        <end position="247"/>
    </location>
</feature>
<dbReference type="InterPro" id="IPR001138">
    <property type="entry name" value="Zn2Cys6_DnaBD"/>
</dbReference>
<accession>A0A4U6XQ55</accession>
<dbReference type="PROSITE" id="PS50048">
    <property type="entry name" value="ZN2_CY6_FUNGAL_2"/>
    <property type="match status" value="1"/>
</dbReference>
<keyword evidence="9" id="KW-1185">Reference proteome</keyword>
<dbReference type="PRINTS" id="PR00755">
    <property type="entry name" value="AFLATOXINBRP"/>
</dbReference>
<keyword evidence="5" id="KW-0539">Nucleus</keyword>
<keyword evidence="4" id="KW-0804">Transcription</keyword>
<dbReference type="Gene3D" id="4.10.240.10">
    <property type="entry name" value="Zn(2)-C6 fungal-type DNA-binding domain"/>
    <property type="match status" value="1"/>
</dbReference>
<dbReference type="AlphaFoldDB" id="A0A4U6XQ55"/>
<dbReference type="Pfam" id="PF00172">
    <property type="entry name" value="Zn_clus"/>
    <property type="match status" value="1"/>
</dbReference>
<proteinExistence type="predicted"/>
<dbReference type="PANTHER" id="PTHR31069:SF31">
    <property type="entry name" value="MONODICTYPHENONE CLUSTER TRANSCRIPTION FACTOR-RELATED"/>
    <property type="match status" value="1"/>
</dbReference>
<dbReference type="STRING" id="1306861.A0A4U6XQ55"/>
<keyword evidence="1" id="KW-0479">Metal-binding</keyword>
<dbReference type="PROSITE" id="PS00463">
    <property type="entry name" value="ZN2_CY6_FUNGAL_1"/>
    <property type="match status" value="1"/>
</dbReference>
<feature type="domain" description="Zn(2)-C6 fungal-type" evidence="7">
    <location>
        <begin position="20"/>
        <end position="50"/>
    </location>
</feature>
<dbReference type="SMART" id="SM00066">
    <property type="entry name" value="GAL4"/>
    <property type="match status" value="1"/>
</dbReference>
<evidence type="ECO:0000313" key="8">
    <source>
        <dbReference type="EMBL" id="TKW57950.1"/>
    </source>
</evidence>
<dbReference type="GO" id="GO:0000981">
    <property type="term" value="F:DNA-binding transcription factor activity, RNA polymerase II-specific"/>
    <property type="evidence" value="ECO:0007669"/>
    <property type="project" value="InterPro"/>
</dbReference>
<feature type="region of interest" description="Disordered" evidence="6">
    <location>
        <begin position="207"/>
        <end position="286"/>
    </location>
</feature>
<dbReference type="InterPro" id="IPR036864">
    <property type="entry name" value="Zn2-C6_fun-type_DNA-bd_sf"/>
</dbReference>
<dbReference type="GO" id="GO:0045122">
    <property type="term" value="P:aflatoxin biosynthetic process"/>
    <property type="evidence" value="ECO:0007669"/>
    <property type="project" value="InterPro"/>
</dbReference>
<evidence type="ECO:0000256" key="3">
    <source>
        <dbReference type="ARBA" id="ARBA00023125"/>
    </source>
</evidence>
<feature type="region of interest" description="Disordered" evidence="6">
    <location>
        <begin position="59"/>
        <end position="123"/>
    </location>
</feature>
<dbReference type="EMBL" id="PJEX01000032">
    <property type="protein sequence ID" value="TKW57950.1"/>
    <property type="molecule type" value="Genomic_DNA"/>
</dbReference>
<feature type="region of interest" description="Disordered" evidence="6">
    <location>
        <begin position="306"/>
        <end position="327"/>
    </location>
</feature>
<dbReference type="GO" id="GO:0008270">
    <property type="term" value="F:zinc ion binding"/>
    <property type="evidence" value="ECO:0007669"/>
    <property type="project" value="InterPro"/>
</dbReference>
<evidence type="ECO:0000256" key="4">
    <source>
        <dbReference type="ARBA" id="ARBA00023163"/>
    </source>
</evidence>
<comment type="caution">
    <text evidence="8">The sequence shown here is derived from an EMBL/GenBank/DDBJ whole genome shotgun (WGS) entry which is preliminary data.</text>
</comment>
<feature type="compositionally biased region" description="Basic and acidic residues" evidence="6">
    <location>
        <begin position="314"/>
        <end position="324"/>
    </location>
</feature>
<protein>
    <submittedName>
        <fullName evidence="8">Aflatoxin biosynthesis regulatory protein</fullName>
    </submittedName>
</protein>
<dbReference type="GO" id="GO:0003677">
    <property type="term" value="F:DNA binding"/>
    <property type="evidence" value="ECO:0007669"/>
    <property type="project" value="UniProtKB-KW"/>
</dbReference>
<feature type="compositionally biased region" description="Polar residues" evidence="6">
    <location>
        <begin position="259"/>
        <end position="268"/>
    </location>
</feature>
<reference evidence="8 9" key="1">
    <citation type="journal article" date="2019" name="PLoS ONE">
        <title>Comparative genome analysis indicates high evolutionary potential of pathogenicity genes in Colletotrichum tanaceti.</title>
        <authorList>
            <person name="Lelwala R.V."/>
            <person name="Korhonen P.K."/>
            <person name="Young N.D."/>
            <person name="Scott J.B."/>
            <person name="Ades P.A."/>
            <person name="Gasser R.B."/>
            <person name="Taylor P.W.J."/>
        </authorList>
    </citation>
    <scope>NUCLEOTIDE SEQUENCE [LARGE SCALE GENOMIC DNA]</scope>
    <source>
        <strain evidence="8">BRIP57314</strain>
    </source>
</reference>
<dbReference type="SUPFAM" id="SSF57701">
    <property type="entry name" value="Zn2/Cys6 DNA-binding domain"/>
    <property type="match status" value="1"/>
</dbReference>
<evidence type="ECO:0000256" key="5">
    <source>
        <dbReference type="ARBA" id="ARBA00023242"/>
    </source>
</evidence>
<dbReference type="CDD" id="cd00067">
    <property type="entry name" value="GAL4"/>
    <property type="match status" value="1"/>
</dbReference>
<dbReference type="Pfam" id="PF08493">
    <property type="entry name" value="AflR"/>
    <property type="match status" value="1"/>
</dbReference>
<dbReference type="PANTHER" id="PTHR31069">
    <property type="entry name" value="OLEATE-ACTIVATED TRANSCRIPTION FACTOR 1-RELATED"/>
    <property type="match status" value="1"/>
</dbReference>
<sequence length="531" mass="56560">MAPGARRDDAGGHETKLRNSCDTCAAAKIKCTQEKPACAYCVKRLRPCVYGASKRVRRTQRSLKQHHQQQHTPGVSRSPKSPTAAAATTATTTTTTTTAWSPPQGAERASSFPAPGTVSGAETASSQQAFAFATPPMTGHQDWPDFLTALMSPSITPSSAEPFASTELDSAGVTLESFTYIEDSAFSSSTPPLSSIFGDRSPAIRTGAPAFRHGSSSSADSAAGKKDVGLGWLTGDHHGSSAEETRFSRPGPGTDAGAASSNSNPFGTPSSRVRPRSRPGPPPPPPRCQCFARVLRFVAQLSTDPSRAWSSAAEEEKPDYSDAPRRRRRRLANLGNIANDRIAHMSDGISMVLQCPCSRDAEMIVLLSLLIFKIQVCYVDAVNAATDDDAGGGPGPVDSCFPWNDAANDCDEDDDGEEEEDGDDDDNDDDDDDEDRHRVFVQHILSRLAGLRALITRLSERLAEPESYSSFGFPGASCRPTLPRGPSHYSVVEGRIDIAPFSAASLAALSSDLRNRLSGMSQAISGKLREG</sequence>
<feature type="compositionally biased region" description="Polar residues" evidence="6">
    <location>
        <begin position="70"/>
        <end position="81"/>
    </location>
</feature>
<gene>
    <name evidence="8" type="primary">aflR</name>
    <name evidence="8" type="ORF">CTA1_3026</name>
</gene>
<dbReference type="Proteomes" id="UP000310108">
    <property type="component" value="Unassembled WGS sequence"/>
</dbReference>
<organism evidence="8 9">
    <name type="scientific">Colletotrichum tanaceti</name>
    <dbReference type="NCBI Taxonomy" id="1306861"/>
    <lineage>
        <taxon>Eukaryota</taxon>
        <taxon>Fungi</taxon>
        <taxon>Dikarya</taxon>
        <taxon>Ascomycota</taxon>
        <taxon>Pezizomycotina</taxon>
        <taxon>Sordariomycetes</taxon>
        <taxon>Hypocreomycetidae</taxon>
        <taxon>Glomerellales</taxon>
        <taxon>Glomerellaceae</taxon>
        <taxon>Colletotrichum</taxon>
        <taxon>Colletotrichum destructivum species complex</taxon>
    </lineage>
</organism>
<evidence type="ECO:0000256" key="1">
    <source>
        <dbReference type="ARBA" id="ARBA00022723"/>
    </source>
</evidence>
<feature type="region of interest" description="Disordered" evidence="6">
    <location>
        <begin position="388"/>
        <end position="434"/>
    </location>
</feature>
<keyword evidence="3" id="KW-0238">DNA-binding</keyword>
<feature type="compositionally biased region" description="Basic residues" evidence="6">
    <location>
        <begin position="59"/>
        <end position="69"/>
    </location>
</feature>
<evidence type="ECO:0000256" key="2">
    <source>
        <dbReference type="ARBA" id="ARBA00023015"/>
    </source>
</evidence>
<evidence type="ECO:0000259" key="7">
    <source>
        <dbReference type="PROSITE" id="PS50048"/>
    </source>
</evidence>
<feature type="compositionally biased region" description="Acidic residues" evidence="6">
    <location>
        <begin position="408"/>
        <end position="434"/>
    </location>
</feature>
<dbReference type="InterPro" id="IPR050675">
    <property type="entry name" value="OAF3"/>
</dbReference>
<evidence type="ECO:0000313" key="9">
    <source>
        <dbReference type="Proteomes" id="UP000310108"/>
    </source>
</evidence>
<evidence type="ECO:0000256" key="6">
    <source>
        <dbReference type="SAM" id="MobiDB-lite"/>
    </source>
</evidence>
<dbReference type="GO" id="GO:0005634">
    <property type="term" value="C:nucleus"/>
    <property type="evidence" value="ECO:0007669"/>
    <property type="project" value="InterPro"/>
</dbReference>